<feature type="transmembrane region" description="Helical" evidence="7">
    <location>
        <begin position="133"/>
        <end position="156"/>
    </location>
</feature>
<sequence>MILINLSLLFLFIGVISFGGGFAMIPVIEAEVTKRGWLTTSEYTDIIAVAGMAPGSIASNSATLVGYHVAGVPGAIVSSIAITFPSLILILLIAVSFNKINQSPLFHSIFYGLRPIVTGLILFAAIKFAISNGLIASTFSWQMVILLSIFALSLFALLYYKVHPVLVILASGIVGAVIFS</sequence>
<dbReference type="EMBL" id="JAUSUN010000007">
    <property type="protein sequence ID" value="MDQ0413350.1"/>
    <property type="molecule type" value="Genomic_DNA"/>
</dbReference>
<dbReference type="PANTHER" id="PTHR43663">
    <property type="entry name" value="CHROMATE TRANSPORT PROTEIN-RELATED"/>
    <property type="match status" value="1"/>
</dbReference>
<dbReference type="PANTHER" id="PTHR43663:SF1">
    <property type="entry name" value="CHROMATE TRANSPORTER"/>
    <property type="match status" value="1"/>
</dbReference>
<dbReference type="InterPro" id="IPR052518">
    <property type="entry name" value="CHR_Transporter"/>
</dbReference>
<organism evidence="8 9">
    <name type="scientific">Mesobacillus stamsii</name>
    <dbReference type="NCBI Taxonomy" id="225347"/>
    <lineage>
        <taxon>Bacteria</taxon>
        <taxon>Bacillati</taxon>
        <taxon>Bacillota</taxon>
        <taxon>Bacilli</taxon>
        <taxon>Bacillales</taxon>
        <taxon>Bacillaceae</taxon>
        <taxon>Mesobacillus</taxon>
    </lineage>
</organism>
<dbReference type="Pfam" id="PF02417">
    <property type="entry name" value="Chromate_transp"/>
    <property type="match status" value="1"/>
</dbReference>
<keyword evidence="9" id="KW-1185">Reference proteome</keyword>
<evidence type="ECO:0000256" key="2">
    <source>
        <dbReference type="ARBA" id="ARBA00005262"/>
    </source>
</evidence>
<evidence type="ECO:0000256" key="1">
    <source>
        <dbReference type="ARBA" id="ARBA00004651"/>
    </source>
</evidence>
<evidence type="ECO:0000313" key="8">
    <source>
        <dbReference type="EMBL" id="MDQ0413350.1"/>
    </source>
</evidence>
<reference evidence="8 9" key="1">
    <citation type="submission" date="2023-07" db="EMBL/GenBank/DDBJ databases">
        <title>Genomic Encyclopedia of Type Strains, Phase IV (KMG-IV): sequencing the most valuable type-strain genomes for metagenomic binning, comparative biology and taxonomic classification.</title>
        <authorList>
            <person name="Goeker M."/>
        </authorList>
    </citation>
    <scope>NUCLEOTIDE SEQUENCE [LARGE SCALE GENOMIC DNA]</scope>
    <source>
        <strain evidence="8 9">DSM 19598</strain>
    </source>
</reference>
<keyword evidence="6 7" id="KW-0472">Membrane</keyword>
<dbReference type="InterPro" id="IPR003370">
    <property type="entry name" value="Chromate_transpt"/>
</dbReference>
<feature type="transmembrane region" description="Helical" evidence="7">
    <location>
        <begin position="109"/>
        <end position="126"/>
    </location>
</feature>
<comment type="subcellular location">
    <subcellularLocation>
        <location evidence="1">Cell membrane</location>
        <topology evidence="1">Multi-pass membrane protein</topology>
    </subcellularLocation>
</comment>
<feature type="transmembrane region" description="Helical" evidence="7">
    <location>
        <begin position="74"/>
        <end position="97"/>
    </location>
</feature>
<gene>
    <name evidence="8" type="ORF">J2S25_001553</name>
</gene>
<evidence type="ECO:0000256" key="5">
    <source>
        <dbReference type="ARBA" id="ARBA00022989"/>
    </source>
</evidence>
<evidence type="ECO:0000256" key="6">
    <source>
        <dbReference type="ARBA" id="ARBA00023136"/>
    </source>
</evidence>
<name>A0ABU0FUB9_9BACI</name>
<accession>A0ABU0FUB9</accession>
<evidence type="ECO:0000313" key="9">
    <source>
        <dbReference type="Proteomes" id="UP001242313"/>
    </source>
</evidence>
<comment type="caution">
    <text evidence="8">The sequence shown here is derived from an EMBL/GenBank/DDBJ whole genome shotgun (WGS) entry which is preliminary data.</text>
</comment>
<evidence type="ECO:0000256" key="7">
    <source>
        <dbReference type="SAM" id="Phobius"/>
    </source>
</evidence>
<dbReference type="Proteomes" id="UP001242313">
    <property type="component" value="Unassembled WGS sequence"/>
</dbReference>
<keyword evidence="4 7" id="KW-0812">Transmembrane</keyword>
<keyword evidence="5 7" id="KW-1133">Transmembrane helix</keyword>
<dbReference type="RefSeq" id="WP_307191608.1">
    <property type="nucleotide sequence ID" value="NZ_JAUSUN010000007.1"/>
</dbReference>
<evidence type="ECO:0000256" key="4">
    <source>
        <dbReference type="ARBA" id="ARBA00022692"/>
    </source>
</evidence>
<protein>
    <submittedName>
        <fullName evidence="8">Chromate transporter</fullName>
    </submittedName>
</protein>
<evidence type="ECO:0000256" key="3">
    <source>
        <dbReference type="ARBA" id="ARBA00022475"/>
    </source>
</evidence>
<comment type="similarity">
    <text evidence="2">Belongs to the chromate ion transporter (CHR) (TC 2.A.51) family.</text>
</comment>
<keyword evidence="3" id="KW-1003">Cell membrane</keyword>
<feature type="transmembrane region" description="Helical" evidence="7">
    <location>
        <begin position="162"/>
        <end position="179"/>
    </location>
</feature>
<proteinExistence type="inferred from homology"/>